<feature type="transmembrane region" description="Helical" evidence="2">
    <location>
        <begin position="42"/>
        <end position="63"/>
    </location>
</feature>
<evidence type="ECO:0000256" key="1">
    <source>
        <dbReference type="SAM" id="MobiDB-lite"/>
    </source>
</evidence>
<organism evidence="3 4">
    <name type="scientific">Diaporthe eres</name>
    <name type="common">Phomopsis oblonga</name>
    <dbReference type="NCBI Taxonomy" id="83184"/>
    <lineage>
        <taxon>Eukaryota</taxon>
        <taxon>Fungi</taxon>
        <taxon>Dikarya</taxon>
        <taxon>Ascomycota</taxon>
        <taxon>Pezizomycotina</taxon>
        <taxon>Sordariomycetes</taxon>
        <taxon>Sordariomycetidae</taxon>
        <taxon>Diaporthales</taxon>
        <taxon>Diaporthaceae</taxon>
        <taxon>Diaporthe</taxon>
        <taxon>Diaporthe eres species complex</taxon>
    </lineage>
</organism>
<evidence type="ECO:0000256" key="2">
    <source>
        <dbReference type="SAM" id="Phobius"/>
    </source>
</evidence>
<dbReference type="Proteomes" id="UP001430848">
    <property type="component" value="Unassembled WGS sequence"/>
</dbReference>
<name>A0ABR1P984_DIAER</name>
<evidence type="ECO:0000313" key="3">
    <source>
        <dbReference type="EMBL" id="KAK7729772.1"/>
    </source>
</evidence>
<gene>
    <name evidence="3" type="ORF">SLS63_006153</name>
</gene>
<keyword evidence="2" id="KW-0472">Membrane</keyword>
<keyword evidence="2" id="KW-0812">Transmembrane</keyword>
<accession>A0ABR1P984</accession>
<proteinExistence type="predicted"/>
<dbReference type="EMBL" id="JAKNSF020000028">
    <property type="protein sequence ID" value="KAK7729772.1"/>
    <property type="molecule type" value="Genomic_DNA"/>
</dbReference>
<feature type="region of interest" description="Disordered" evidence="1">
    <location>
        <begin position="166"/>
        <end position="194"/>
    </location>
</feature>
<comment type="caution">
    <text evidence="3">The sequence shown here is derived from an EMBL/GenBank/DDBJ whole genome shotgun (WGS) entry which is preliminary data.</text>
</comment>
<keyword evidence="2" id="KW-1133">Transmembrane helix</keyword>
<feature type="compositionally biased region" description="Low complexity" evidence="1">
    <location>
        <begin position="20"/>
        <end position="37"/>
    </location>
</feature>
<reference evidence="3 4" key="1">
    <citation type="submission" date="2024-02" db="EMBL/GenBank/DDBJ databases">
        <title>De novo assembly and annotation of 12 fungi associated with fruit tree decline syndrome in Ontario, Canada.</title>
        <authorList>
            <person name="Sulman M."/>
            <person name="Ellouze W."/>
            <person name="Ilyukhin E."/>
        </authorList>
    </citation>
    <scope>NUCLEOTIDE SEQUENCE [LARGE SCALE GENOMIC DNA]</scope>
    <source>
        <strain evidence="3 4">M169</strain>
    </source>
</reference>
<keyword evidence="4" id="KW-1185">Reference proteome</keyword>
<sequence length="221" mass="23819">MRTYGAHKGINGRYATMDPNSNQTTNGTTTDTTSGSSKPPPWVWVLVALASALTIGVLLFGAYQFIKRRRARRQGGVEEGDAVSRGGGSTRGSRPLWARRRRRSRSQPGASRWGWVYPHHTNRASTQSSEGLNELGEAPPPYNEDDLEPCLNVDMAEVHALGLGEGPSRVASRQDRESLLGVAPGQLGHPEPPAYDFAVNLGSTSSVQQPAPAVMSESRVT</sequence>
<feature type="region of interest" description="Disordered" evidence="1">
    <location>
        <begin position="1"/>
        <end position="38"/>
    </location>
</feature>
<feature type="region of interest" description="Disordered" evidence="1">
    <location>
        <begin position="71"/>
        <end position="148"/>
    </location>
</feature>
<protein>
    <submittedName>
        <fullName evidence="3">Uncharacterized protein</fullName>
    </submittedName>
</protein>
<evidence type="ECO:0000313" key="4">
    <source>
        <dbReference type="Proteomes" id="UP001430848"/>
    </source>
</evidence>